<dbReference type="InParanoid" id="A0A2K3CWM4"/>
<sequence>MPGLLLIGRRSIFVDDWLDWRTGEKWRRTLMMLFLMPPQRALHNRRHTLPHNGGLFQVAW</sequence>
<protein>
    <submittedName>
        <fullName evidence="1">Uncharacterized protein</fullName>
    </submittedName>
</protein>
<evidence type="ECO:0000313" key="2">
    <source>
        <dbReference type="Proteomes" id="UP000006906"/>
    </source>
</evidence>
<accession>A0A2K3CWM4</accession>
<dbReference type="Proteomes" id="UP000006906">
    <property type="component" value="Chromosome 15"/>
</dbReference>
<dbReference type="KEGG" id="cre:CHLRE_15g640251v5"/>
<gene>
    <name evidence="1" type="ORF">CHLRE_15g640251v5</name>
</gene>
<name>A0A2K3CWM4_CHLRE</name>
<reference evidence="1 2" key="1">
    <citation type="journal article" date="2007" name="Science">
        <title>The Chlamydomonas genome reveals the evolution of key animal and plant functions.</title>
        <authorList>
            <person name="Merchant S.S."/>
            <person name="Prochnik S.E."/>
            <person name="Vallon O."/>
            <person name="Harris E.H."/>
            <person name="Karpowicz S.J."/>
            <person name="Witman G.B."/>
            <person name="Terry A."/>
            <person name="Salamov A."/>
            <person name="Fritz-Laylin L.K."/>
            <person name="Marechal-Drouard L."/>
            <person name="Marshall W.F."/>
            <person name="Qu L.H."/>
            <person name="Nelson D.R."/>
            <person name="Sanderfoot A.A."/>
            <person name="Spalding M.H."/>
            <person name="Kapitonov V.V."/>
            <person name="Ren Q."/>
            <person name="Ferris P."/>
            <person name="Lindquist E."/>
            <person name="Shapiro H."/>
            <person name="Lucas S.M."/>
            <person name="Grimwood J."/>
            <person name="Schmutz J."/>
            <person name="Cardol P."/>
            <person name="Cerutti H."/>
            <person name="Chanfreau G."/>
            <person name="Chen C.L."/>
            <person name="Cognat V."/>
            <person name="Croft M.T."/>
            <person name="Dent R."/>
            <person name="Dutcher S."/>
            <person name="Fernandez E."/>
            <person name="Fukuzawa H."/>
            <person name="Gonzalez-Ballester D."/>
            <person name="Gonzalez-Halphen D."/>
            <person name="Hallmann A."/>
            <person name="Hanikenne M."/>
            <person name="Hippler M."/>
            <person name="Inwood W."/>
            <person name="Jabbari K."/>
            <person name="Kalanon M."/>
            <person name="Kuras R."/>
            <person name="Lefebvre P.A."/>
            <person name="Lemaire S.D."/>
            <person name="Lobanov A.V."/>
            <person name="Lohr M."/>
            <person name="Manuell A."/>
            <person name="Meier I."/>
            <person name="Mets L."/>
            <person name="Mittag M."/>
            <person name="Mittelmeier T."/>
            <person name="Moroney J.V."/>
            <person name="Moseley J."/>
            <person name="Napoli C."/>
            <person name="Nedelcu A.M."/>
            <person name="Niyogi K."/>
            <person name="Novoselov S.V."/>
            <person name="Paulsen I.T."/>
            <person name="Pazour G."/>
            <person name="Purton S."/>
            <person name="Ral J.P."/>
            <person name="Riano-Pachon D.M."/>
            <person name="Riekhof W."/>
            <person name="Rymarquis L."/>
            <person name="Schroda M."/>
            <person name="Stern D."/>
            <person name="Umen J."/>
            <person name="Willows R."/>
            <person name="Wilson N."/>
            <person name="Zimmer S.L."/>
            <person name="Allmer J."/>
            <person name="Balk J."/>
            <person name="Bisova K."/>
            <person name="Chen C.J."/>
            <person name="Elias M."/>
            <person name="Gendler K."/>
            <person name="Hauser C."/>
            <person name="Lamb M.R."/>
            <person name="Ledford H."/>
            <person name="Long J.C."/>
            <person name="Minagawa J."/>
            <person name="Page M.D."/>
            <person name="Pan J."/>
            <person name="Pootakham W."/>
            <person name="Roje S."/>
            <person name="Rose A."/>
            <person name="Stahlberg E."/>
            <person name="Terauchi A.M."/>
            <person name="Yang P."/>
            <person name="Ball S."/>
            <person name="Bowler C."/>
            <person name="Dieckmann C.L."/>
            <person name="Gladyshev V.N."/>
            <person name="Green P."/>
            <person name="Jorgensen R."/>
            <person name="Mayfield S."/>
            <person name="Mueller-Roeber B."/>
            <person name="Rajamani S."/>
            <person name="Sayre R.T."/>
            <person name="Brokstein P."/>
            <person name="Dubchak I."/>
            <person name="Goodstein D."/>
            <person name="Hornick L."/>
            <person name="Huang Y.W."/>
            <person name="Jhaveri J."/>
            <person name="Luo Y."/>
            <person name="Martinez D."/>
            <person name="Ngau W.C."/>
            <person name="Otillar B."/>
            <person name="Poliakov A."/>
            <person name="Porter A."/>
            <person name="Szajkowski L."/>
            <person name="Werner G."/>
            <person name="Zhou K."/>
            <person name="Grigoriev I.V."/>
            <person name="Rokhsar D.S."/>
            <person name="Grossman A.R."/>
        </authorList>
    </citation>
    <scope>NUCLEOTIDE SEQUENCE [LARGE SCALE GENOMIC DNA]</scope>
    <source>
        <strain evidence="2">CC-503</strain>
    </source>
</reference>
<proteinExistence type="predicted"/>
<organism evidence="1 2">
    <name type="scientific">Chlamydomonas reinhardtii</name>
    <name type="common">Chlamydomonas smithii</name>
    <dbReference type="NCBI Taxonomy" id="3055"/>
    <lineage>
        <taxon>Eukaryota</taxon>
        <taxon>Viridiplantae</taxon>
        <taxon>Chlorophyta</taxon>
        <taxon>core chlorophytes</taxon>
        <taxon>Chlorophyceae</taxon>
        <taxon>CS clade</taxon>
        <taxon>Chlamydomonadales</taxon>
        <taxon>Chlamydomonadaceae</taxon>
        <taxon>Chlamydomonas</taxon>
    </lineage>
</organism>
<dbReference type="GeneID" id="66056443"/>
<evidence type="ECO:0000313" key="1">
    <source>
        <dbReference type="EMBL" id="PNW72684.1"/>
    </source>
</evidence>
<dbReference type="Gramene" id="PNW72684">
    <property type="protein sequence ID" value="PNW72684"/>
    <property type="gene ID" value="CHLRE_15g640251v5"/>
</dbReference>
<dbReference type="AlphaFoldDB" id="A0A2K3CWM4"/>
<dbReference type="EMBL" id="CM008976">
    <property type="protein sequence ID" value="PNW72684.1"/>
    <property type="molecule type" value="Genomic_DNA"/>
</dbReference>
<dbReference type="RefSeq" id="XP_042916451.1">
    <property type="nucleotide sequence ID" value="XM_043070640.1"/>
</dbReference>
<keyword evidence="2" id="KW-1185">Reference proteome</keyword>